<keyword evidence="2" id="KW-0812">Transmembrane</keyword>
<keyword evidence="2" id="KW-1133">Transmembrane helix</keyword>
<feature type="region of interest" description="Disordered" evidence="1">
    <location>
        <begin position="1"/>
        <end position="24"/>
    </location>
</feature>
<dbReference type="AlphaFoldDB" id="A0A8J4G090"/>
<evidence type="ECO:0000313" key="3">
    <source>
        <dbReference type="EMBL" id="GIL93299.1"/>
    </source>
</evidence>
<proteinExistence type="predicted"/>
<organism evidence="3 4">
    <name type="scientific">Volvox reticuliferus</name>
    <dbReference type="NCBI Taxonomy" id="1737510"/>
    <lineage>
        <taxon>Eukaryota</taxon>
        <taxon>Viridiplantae</taxon>
        <taxon>Chlorophyta</taxon>
        <taxon>core chlorophytes</taxon>
        <taxon>Chlorophyceae</taxon>
        <taxon>CS clade</taxon>
        <taxon>Chlamydomonadales</taxon>
        <taxon>Volvocaceae</taxon>
        <taxon>Volvox</taxon>
    </lineage>
</organism>
<dbReference type="Proteomes" id="UP000747110">
    <property type="component" value="Unassembled WGS sequence"/>
</dbReference>
<dbReference type="EMBL" id="BNCP01000093">
    <property type="protein sequence ID" value="GIL93299.1"/>
    <property type="molecule type" value="Genomic_DNA"/>
</dbReference>
<evidence type="ECO:0000313" key="4">
    <source>
        <dbReference type="Proteomes" id="UP000747110"/>
    </source>
</evidence>
<keyword evidence="2" id="KW-0472">Membrane</keyword>
<evidence type="ECO:0000256" key="1">
    <source>
        <dbReference type="SAM" id="MobiDB-lite"/>
    </source>
</evidence>
<evidence type="ECO:0000256" key="2">
    <source>
        <dbReference type="SAM" id="Phobius"/>
    </source>
</evidence>
<sequence>MGYGSGPFSSTREDDVGDPGSMRAFSVEGPAIGMGPAMGMGMGVCAYDTCDAEVVVTTAVWLRKDGTAMAGLAEGATVMVIVAVWMRVMRSQADGAGTIRPTMCAVTRTVSC</sequence>
<comment type="caution">
    <text evidence="3">The sequence shown here is derived from an EMBL/GenBank/DDBJ whole genome shotgun (WGS) entry which is preliminary data.</text>
</comment>
<keyword evidence="4" id="KW-1185">Reference proteome</keyword>
<gene>
    <name evidence="3" type="ORF">Vretifemale_20709</name>
</gene>
<accession>A0A8J4G090</accession>
<name>A0A8J4G090_9CHLO</name>
<feature type="transmembrane region" description="Helical" evidence="2">
    <location>
        <begin position="68"/>
        <end position="86"/>
    </location>
</feature>
<reference evidence="3" key="1">
    <citation type="journal article" date="2021" name="Proc. Natl. Acad. Sci. U.S.A.">
        <title>Three genomes in the algal genus Volvox reveal the fate of a haploid sex-determining region after a transition to homothallism.</title>
        <authorList>
            <person name="Yamamoto K."/>
            <person name="Hamaji T."/>
            <person name="Kawai-Toyooka H."/>
            <person name="Matsuzaki R."/>
            <person name="Takahashi F."/>
            <person name="Nishimura Y."/>
            <person name="Kawachi M."/>
            <person name="Noguchi H."/>
            <person name="Minakuchi Y."/>
            <person name="Umen J.G."/>
            <person name="Toyoda A."/>
            <person name="Nozaki H."/>
        </authorList>
    </citation>
    <scope>NUCLEOTIDE SEQUENCE</scope>
    <source>
        <strain evidence="3">NIES-3786</strain>
    </source>
</reference>
<protein>
    <submittedName>
        <fullName evidence="3">Uncharacterized protein</fullName>
    </submittedName>
</protein>